<reference evidence="1" key="2">
    <citation type="journal article" date="2023" name="Plants (Basel)">
        <title>Annotation of the Turnera subulata (Passifloraceae) Draft Genome Reveals the S-Locus Evolved after the Divergence of Turneroideae from Passifloroideae in a Stepwise Manner.</title>
        <authorList>
            <person name="Henning P.M."/>
            <person name="Roalson E.H."/>
            <person name="Mir W."/>
            <person name="McCubbin A.G."/>
            <person name="Shore J.S."/>
        </authorList>
    </citation>
    <scope>NUCLEOTIDE SEQUENCE</scope>
    <source>
        <strain evidence="1">F60SS</strain>
    </source>
</reference>
<comment type="caution">
    <text evidence="1">The sequence shown here is derived from an EMBL/GenBank/DDBJ whole genome shotgun (WGS) entry which is preliminary data.</text>
</comment>
<name>A0A9Q0J3Y2_9ROSI</name>
<keyword evidence="2" id="KW-1185">Reference proteome</keyword>
<evidence type="ECO:0000313" key="2">
    <source>
        <dbReference type="Proteomes" id="UP001141552"/>
    </source>
</evidence>
<organism evidence="1 2">
    <name type="scientific">Turnera subulata</name>
    <dbReference type="NCBI Taxonomy" id="218843"/>
    <lineage>
        <taxon>Eukaryota</taxon>
        <taxon>Viridiplantae</taxon>
        <taxon>Streptophyta</taxon>
        <taxon>Embryophyta</taxon>
        <taxon>Tracheophyta</taxon>
        <taxon>Spermatophyta</taxon>
        <taxon>Magnoliopsida</taxon>
        <taxon>eudicotyledons</taxon>
        <taxon>Gunneridae</taxon>
        <taxon>Pentapetalae</taxon>
        <taxon>rosids</taxon>
        <taxon>fabids</taxon>
        <taxon>Malpighiales</taxon>
        <taxon>Passifloraceae</taxon>
        <taxon>Turnera</taxon>
    </lineage>
</organism>
<gene>
    <name evidence="1" type="ORF">Tsubulata_024589</name>
</gene>
<evidence type="ECO:0000313" key="1">
    <source>
        <dbReference type="EMBL" id="KAJ4826755.1"/>
    </source>
</evidence>
<dbReference type="Proteomes" id="UP001141552">
    <property type="component" value="Unassembled WGS sequence"/>
</dbReference>
<proteinExistence type="predicted"/>
<accession>A0A9Q0J3Y2</accession>
<dbReference type="EMBL" id="JAKUCV010006588">
    <property type="protein sequence ID" value="KAJ4826755.1"/>
    <property type="molecule type" value="Genomic_DNA"/>
</dbReference>
<protein>
    <submittedName>
        <fullName evidence="1">Uncharacterized protein</fullName>
    </submittedName>
</protein>
<dbReference type="AlphaFoldDB" id="A0A9Q0J3Y2"/>
<sequence length="85" mass="9228">DIVFVFFVPPAPFSCATFQLLCSTCFNFFSHASASSAFPFYASLCSASIILLRSSSSPLSPSSSLLLLKTMTSTRGHHNRKDLSE</sequence>
<reference evidence="1" key="1">
    <citation type="submission" date="2022-02" db="EMBL/GenBank/DDBJ databases">
        <authorList>
            <person name="Henning P.M."/>
            <person name="McCubbin A.G."/>
            <person name="Shore J.S."/>
        </authorList>
    </citation>
    <scope>NUCLEOTIDE SEQUENCE</scope>
    <source>
        <strain evidence="1">F60SS</strain>
        <tissue evidence="1">Leaves</tissue>
    </source>
</reference>
<feature type="non-terminal residue" evidence="1">
    <location>
        <position position="1"/>
    </location>
</feature>